<gene>
    <name evidence="1" type="ORF">CPS1_19</name>
</gene>
<accession>A0A2D0WXY3</accession>
<protein>
    <submittedName>
        <fullName evidence="1">Uncharacterized protein</fullName>
    </submittedName>
</protein>
<proteinExistence type="predicted"/>
<evidence type="ECO:0000313" key="1">
    <source>
        <dbReference type="EMBL" id="ARW58309.1"/>
    </source>
</evidence>
<reference evidence="1 2" key="1">
    <citation type="submission" date="2017-04" db="EMBL/GenBank/DDBJ databases">
        <title>Complete genome sequences of Clostridium perfringens bacteriophage CPS1.</title>
        <authorList>
            <person name="Ha E."/>
            <person name="Ryu S."/>
        </authorList>
    </citation>
    <scope>NUCLEOTIDE SEQUENCE [LARGE SCALE GENOMIC DNA]</scope>
</reference>
<dbReference type="Proteomes" id="UP000228854">
    <property type="component" value="Segment"/>
</dbReference>
<keyword evidence="2" id="KW-1185">Reference proteome</keyword>
<evidence type="ECO:0000313" key="2">
    <source>
        <dbReference type="Proteomes" id="UP000228854"/>
    </source>
</evidence>
<organism evidence="1 2">
    <name type="scientific">Clostridium phage CPS1</name>
    <dbReference type="NCBI Taxonomy" id="1983541"/>
    <lineage>
        <taxon>Viruses</taxon>
        <taxon>Duplodnaviria</taxon>
        <taxon>Heunggongvirae</taxon>
        <taxon>Uroviricota</taxon>
        <taxon>Caudoviricetes</taxon>
        <taxon>Guelinviridae</taxon>
        <taxon>Denniswatsonvirinae</taxon>
        <taxon>Gregsiragusavirus</taxon>
        <taxon>Gregsiragusavirus CPS1</taxon>
    </lineage>
</organism>
<name>A0A2D0WXY3_9CAUD</name>
<dbReference type="EMBL" id="KY996523">
    <property type="protein sequence ID" value="ARW58309.1"/>
    <property type="molecule type" value="Genomic_DNA"/>
</dbReference>
<sequence>MIIIDRNKIIVNQFDLCILDLKLCEYNLKEGDKIEINIDGEITEQNYDNLDVQFDTDIKGIFDYSITIIQQGFARTKVIQNKIEVI</sequence>